<dbReference type="AlphaFoldDB" id="A0A0N9USD3"/>
<dbReference type="EMBL" id="CP012700">
    <property type="protein sequence ID" value="ALH82853.1"/>
    <property type="molecule type" value="Genomic_DNA"/>
</dbReference>
<dbReference type="PATRIC" id="fig|33050.5.peg.4467"/>
<evidence type="ECO:0000313" key="3">
    <source>
        <dbReference type="Proteomes" id="UP000058074"/>
    </source>
</evidence>
<reference evidence="2 3" key="1">
    <citation type="journal article" date="2015" name="Genome Announc.">
        <title>Complete Genome Sequence of Polypropylene Glycol- and Polyethylene Glycol-Degrading Sphingopyxis macrogoltabida Strain EY-1.</title>
        <authorList>
            <person name="Ohtsubo Y."/>
            <person name="Nagata Y."/>
            <person name="Numata M."/>
            <person name="Tsuchikane K."/>
            <person name="Hosoyama A."/>
            <person name="Yamazoe A."/>
            <person name="Tsuda M."/>
            <person name="Fujita N."/>
            <person name="Kawai F."/>
        </authorList>
    </citation>
    <scope>NUCLEOTIDE SEQUENCE [LARGE SCALE GENOMIC DNA]</scope>
    <source>
        <strain evidence="2 3">EY-1</strain>
    </source>
</reference>
<dbReference type="PROSITE" id="PS51257">
    <property type="entry name" value="PROKAR_LIPOPROTEIN"/>
    <property type="match status" value="1"/>
</dbReference>
<name>A0A0N9USD3_SPHMC</name>
<proteinExistence type="predicted"/>
<evidence type="ECO:0008006" key="4">
    <source>
        <dbReference type="Google" id="ProtNLM"/>
    </source>
</evidence>
<evidence type="ECO:0000256" key="1">
    <source>
        <dbReference type="SAM" id="MobiDB-lite"/>
    </source>
</evidence>
<gene>
    <name evidence="2" type="ORF">AN936_21570</name>
</gene>
<sequence>MLQGGRSTLGNVIMTAARLPNAALLLPAFLAGCDNGPSTDPASRPVVVIVAAPQADRAPSRPSRILEPPASPTFENRPPLTEMAPRKPFTDPPLPPELLDDGDLTPLPSPPHSR</sequence>
<evidence type="ECO:0000313" key="2">
    <source>
        <dbReference type="EMBL" id="ALH82853.1"/>
    </source>
</evidence>
<organism evidence="2 3">
    <name type="scientific">Sphingopyxis macrogoltabida</name>
    <name type="common">Sphingomonas macrogoltabidus</name>
    <dbReference type="NCBI Taxonomy" id="33050"/>
    <lineage>
        <taxon>Bacteria</taxon>
        <taxon>Pseudomonadati</taxon>
        <taxon>Pseudomonadota</taxon>
        <taxon>Alphaproteobacteria</taxon>
        <taxon>Sphingomonadales</taxon>
        <taxon>Sphingomonadaceae</taxon>
        <taxon>Sphingopyxis</taxon>
    </lineage>
</organism>
<feature type="region of interest" description="Disordered" evidence="1">
    <location>
        <begin position="54"/>
        <end position="114"/>
    </location>
</feature>
<dbReference type="KEGG" id="smag:AN936_21570"/>
<protein>
    <recommendedName>
        <fullName evidence="4">Lipoprotein</fullName>
    </recommendedName>
</protein>
<accession>A0A0N9USD3</accession>
<dbReference type="Proteomes" id="UP000058074">
    <property type="component" value="Chromosome"/>
</dbReference>